<dbReference type="GO" id="GO:1990481">
    <property type="term" value="P:mRNA pseudouridine synthesis"/>
    <property type="evidence" value="ECO:0007669"/>
    <property type="project" value="TreeGrafter"/>
</dbReference>
<evidence type="ECO:0000256" key="4">
    <source>
        <dbReference type="SAM" id="MobiDB-lite"/>
    </source>
</evidence>
<feature type="domain" description="Pseudouridine synthase I TruA alpha/beta" evidence="5">
    <location>
        <begin position="382"/>
        <end position="489"/>
    </location>
</feature>
<dbReference type="GO" id="GO:0005634">
    <property type="term" value="C:nucleus"/>
    <property type="evidence" value="ECO:0007669"/>
    <property type="project" value="TreeGrafter"/>
</dbReference>
<evidence type="ECO:0000256" key="2">
    <source>
        <dbReference type="ARBA" id="ARBA00022694"/>
    </source>
</evidence>
<dbReference type="PANTHER" id="PTHR11142:SF5">
    <property type="entry name" value="TRNA PSEUDOURIDINE(38_39) SYNTHASE"/>
    <property type="match status" value="1"/>
</dbReference>
<dbReference type="InterPro" id="IPR020094">
    <property type="entry name" value="TruA/RsuA/RluB/E/F_N"/>
</dbReference>
<dbReference type="Proteomes" id="UP000289152">
    <property type="component" value="Unassembled WGS sequence"/>
</dbReference>
<feature type="region of interest" description="Disordered" evidence="4">
    <location>
        <begin position="217"/>
        <end position="252"/>
    </location>
</feature>
<evidence type="ECO:0000313" key="7">
    <source>
        <dbReference type="Proteomes" id="UP000289152"/>
    </source>
</evidence>
<name>A0A4Q1BCT2_TREME</name>
<feature type="compositionally biased region" description="Low complexity" evidence="4">
    <location>
        <begin position="315"/>
        <end position="327"/>
    </location>
</feature>
<feature type="region of interest" description="Disordered" evidence="4">
    <location>
        <begin position="33"/>
        <end position="70"/>
    </location>
</feature>
<feature type="region of interest" description="Disordered" evidence="4">
    <location>
        <begin position="304"/>
        <end position="359"/>
    </location>
</feature>
<organism evidence="6 7">
    <name type="scientific">Tremella mesenterica</name>
    <name type="common">Jelly fungus</name>
    <dbReference type="NCBI Taxonomy" id="5217"/>
    <lineage>
        <taxon>Eukaryota</taxon>
        <taxon>Fungi</taxon>
        <taxon>Dikarya</taxon>
        <taxon>Basidiomycota</taxon>
        <taxon>Agaricomycotina</taxon>
        <taxon>Tremellomycetes</taxon>
        <taxon>Tremellales</taxon>
        <taxon>Tremellaceae</taxon>
        <taxon>Tremella</taxon>
    </lineage>
</organism>
<evidence type="ECO:0000256" key="1">
    <source>
        <dbReference type="ARBA" id="ARBA00009375"/>
    </source>
</evidence>
<keyword evidence="7" id="KW-1185">Reference proteome</keyword>
<proteinExistence type="inferred from homology"/>
<dbReference type="AlphaFoldDB" id="A0A4Q1BCT2"/>
<dbReference type="GO" id="GO:0003723">
    <property type="term" value="F:RNA binding"/>
    <property type="evidence" value="ECO:0007669"/>
    <property type="project" value="InterPro"/>
</dbReference>
<dbReference type="Gene3D" id="3.30.70.580">
    <property type="entry name" value="Pseudouridine synthase I, catalytic domain, N-terminal subdomain"/>
    <property type="match status" value="1"/>
</dbReference>
<dbReference type="GO" id="GO:0031119">
    <property type="term" value="P:tRNA pseudouridine synthesis"/>
    <property type="evidence" value="ECO:0007669"/>
    <property type="project" value="TreeGrafter"/>
</dbReference>
<gene>
    <name evidence="6" type="ORF">M231_07172</name>
</gene>
<keyword evidence="3" id="KW-0413">Isomerase</keyword>
<feature type="region of interest" description="Disordered" evidence="4">
    <location>
        <begin position="505"/>
        <end position="531"/>
    </location>
</feature>
<feature type="compositionally biased region" description="Low complexity" evidence="4">
    <location>
        <begin position="37"/>
        <end position="61"/>
    </location>
</feature>
<dbReference type="GO" id="GO:0005737">
    <property type="term" value="C:cytoplasm"/>
    <property type="evidence" value="ECO:0007669"/>
    <property type="project" value="TreeGrafter"/>
</dbReference>
<evidence type="ECO:0000259" key="5">
    <source>
        <dbReference type="Pfam" id="PF01416"/>
    </source>
</evidence>
<comment type="similarity">
    <text evidence="1">Belongs to the tRNA pseudouridine synthase TruA family.</text>
</comment>
<dbReference type="InterPro" id="IPR020103">
    <property type="entry name" value="PsdUridine_synth_cat_dom_sf"/>
</dbReference>
<dbReference type="InterPro" id="IPR001406">
    <property type="entry name" value="PsdUridine_synth_TruA"/>
</dbReference>
<dbReference type="InParanoid" id="A0A4Q1BCT2"/>
<evidence type="ECO:0000256" key="3">
    <source>
        <dbReference type="ARBA" id="ARBA00023235"/>
    </source>
</evidence>
<keyword evidence="2" id="KW-0819">tRNA processing</keyword>
<dbReference type="PANTHER" id="PTHR11142">
    <property type="entry name" value="PSEUDOURIDYLATE SYNTHASE"/>
    <property type="match status" value="1"/>
</dbReference>
<sequence>MSSYANMSRKDLIARITTLESYLPSASSLIKINPDQSTSSSTTSFPQSAGPSHHSSSLSPPMLDNHIQPDLKDDIKKPKVIKSYDHSSHPTRHIALLFAYNGWPYSGVAYQLPPAQQAKDPLPTVEGELLKALEKTRLVRPNVGLEGCGYGRCGRTDRGVSSAGQVASLWVRSVRKDGVKLGAWKESSNHSFSTLESNLTRLNEETEKVRNVNVSISSMEGEGDVIRETPSGGTEEREESSKRIKSKTTKEEELSYPRLLNSVLPPSIRVLAWAPVEEDFDSRFSCEYRHYKYIFHRKIPGFHSTPNKHPPSSIPPTTISSTLTSSPNDEHCSPKISKTYDTPPSLSPSNNGSVNIDPNDKRYVKTQSRQEGELDIPLMTLAAQSLIGTHDFRNFCKLDGSKQLLSHVRRILQAYFEPSSPDTIVFNLIGTAFLWHQVRHIVAILFLIGSHLESPTLVSNLLDVEKFPARPNYATAHPLPLTLWECKYDPEPDWRYGPYDGPWRGLSREEKEKVREGAEGKRRGLERELESMKQEAETKAWQIGNMQRSLRRVLRDVDDQQDMGTTDSGSRREDMEKEQESRAKGAIQRTTIYPTGAGEVMMHSAGKYKKVEKREMGPTPEEVNRRWLEGRGAAKLSQRQDDE</sequence>
<dbReference type="Gene3D" id="3.30.70.660">
    <property type="entry name" value="Pseudouridine synthase I, catalytic domain, C-terminal subdomain"/>
    <property type="match status" value="1"/>
</dbReference>
<evidence type="ECO:0000313" key="6">
    <source>
        <dbReference type="EMBL" id="RXK35586.1"/>
    </source>
</evidence>
<dbReference type="InterPro" id="IPR020097">
    <property type="entry name" value="PsdUridine_synth_TruA_a/b_dom"/>
</dbReference>
<dbReference type="OrthoDB" id="25767at2759"/>
<dbReference type="STRING" id="5217.A0A4Q1BCT2"/>
<dbReference type="HAMAP" id="MF_00171">
    <property type="entry name" value="TruA"/>
    <property type="match status" value="1"/>
</dbReference>
<protein>
    <submittedName>
        <fullName evidence="6">tRNA pseudouridine(38-40) synthase</fullName>
    </submittedName>
</protein>
<feature type="compositionally biased region" description="Basic and acidic residues" evidence="4">
    <location>
        <begin position="506"/>
        <end position="531"/>
    </location>
</feature>
<dbReference type="SUPFAM" id="SSF55120">
    <property type="entry name" value="Pseudouridine synthase"/>
    <property type="match status" value="1"/>
</dbReference>
<feature type="region of interest" description="Disordered" evidence="4">
    <location>
        <begin position="552"/>
        <end position="643"/>
    </location>
</feature>
<dbReference type="Pfam" id="PF01416">
    <property type="entry name" value="PseudoU_synth_1"/>
    <property type="match status" value="1"/>
</dbReference>
<comment type="caution">
    <text evidence="6">The sequence shown here is derived from an EMBL/GenBank/DDBJ whole genome shotgun (WGS) entry which is preliminary data.</text>
</comment>
<dbReference type="EMBL" id="SDIL01000130">
    <property type="protein sequence ID" value="RXK35586.1"/>
    <property type="molecule type" value="Genomic_DNA"/>
</dbReference>
<feature type="compositionally biased region" description="Basic and acidic residues" evidence="4">
    <location>
        <begin position="612"/>
        <end position="629"/>
    </location>
</feature>
<feature type="compositionally biased region" description="Basic and acidic residues" evidence="4">
    <location>
        <begin position="569"/>
        <end position="583"/>
    </location>
</feature>
<dbReference type="InterPro" id="IPR020095">
    <property type="entry name" value="PsdUridine_synth_TruA_C"/>
</dbReference>
<accession>A0A4Q1BCT2</accession>
<dbReference type="GO" id="GO:0009982">
    <property type="term" value="F:pseudouridine synthase activity"/>
    <property type="evidence" value="ECO:0007669"/>
    <property type="project" value="InterPro"/>
</dbReference>
<dbReference type="FunCoup" id="A0A4Q1BCT2">
    <property type="interactions" value="472"/>
</dbReference>
<dbReference type="VEuPathDB" id="FungiDB:TREMEDRAFT_35686"/>
<reference evidence="6 7" key="1">
    <citation type="submission" date="2016-06" db="EMBL/GenBank/DDBJ databases">
        <title>Evolution of pathogenesis and genome organization in the Tremellales.</title>
        <authorList>
            <person name="Cuomo C."/>
            <person name="Litvintseva A."/>
            <person name="Heitman J."/>
            <person name="Chen Y."/>
            <person name="Sun S."/>
            <person name="Springer D."/>
            <person name="Dromer F."/>
            <person name="Young S."/>
            <person name="Zeng Q."/>
            <person name="Chapman S."/>
            <person name="Gujja S."/>
            <person name="Saif S."/>
            <person name="Birren B."/>
        </authorList>
    </citation>
    <scope>NUCLEOTIDE SEQUENCE [LARGE SCALE GENOMIC DNA]</scope>
    <source>
        <strain evidence="6 7">ATCC 28783</strain>
    </source>
</reference>
<feature type="compositionally biased region" description="Polar residues" evidence="4">
    <location>
        <begin position="339"/>
        <end position="356"/>
    </location>
</feature>